<evidence type="ECO:0000313" key="2">
    <source>
        <dbReference type="EMBL" id="KAK2148520.1"/>
    </source>
</evidence>
<proteinExistence type="predicted"/>
<protein>
    <submittedName>
        <fullName evidence="2">Uncharacterized protein</fullName>
    </submittedName>
</protein>
<name>A0AAD9JA64_9ANNE</name>
<dbReference type="Proteomes" id="UP001208570">
    <property type="component" value="Unassembled WGS sequence"/>
</dbReference>
<evidence type="ECO:0000313" key="3">
    <source>
        <dbReference type="Proteomes" id="UP001208570"/>
    </source>
</evidence>
<keyword evidence="3" id="KW-1185">Reference proteome</keyword>
<gene>
    <name evidence="2" type="ORF">LSH36_492g03015</name>
</gene>
<dbReference type="AlphaFoldDB" id="A0AAD9JA64"/>
<evidence type="ECO:0000256" key="1">
    <source>
        <dbReference type="SAM" id="MobiDB-lite"/>
    </source>
</evidence>
<feature type="compositionally biased region" description="Basic and acidic residues" evidence="1">
    <location>
        <begin position="66"/>
        <end position="86"/>
    </location>
</feature>
<reference evidence="2" key="1">
    <citation type="journal article" date="2023" name="Mol. Biol. Evol.">
        <title>Third-Generation Sequencing Reveals the Adaptive Role of the Epigenome in Three Deep-Sea Polychaetes.</title>
        <authorList>
            <person name="Perez M."/>
            <person name="Aroh O."/>
            <person name="Sun Y."/>
            <person name="Lan Y."/>
            <person name="Juniper S.K."/>
            <person name="Young C.R."/>
            <person name="Angers B."/>
            <person name="Qian P.Y."/>
        </authorList>
    </citation>
    <scope>NUCLEOTIDE SEQUENCE</scope>
    <source>
        <strain evidence="2">P08H-3</strain>
    </source>
</reference>
<sequence length="161" mass="18100">MAERDVIGNRSRVDANLRRTRDVLPTKRNDIRVHGKKSQNMHHLDEIPGTESFPAVSASPAPIPRGWDREHRHERQSHHRNDDVRRSGHSGTGSNPPENTTGGNDVLTNCHNDQNSKGTRDPLASDEIQIADKTSKDKWKEPAAGNKRFVHQVTNINIETV</sequence>
<dbReference type="EMBL" id="JAODUP010000492">
    <property type="protein sequence ID" value="KAK2148520.1"/>
    <property type="molecule type" value="Genomic_DNA"/>
</dbReference>
<feature type="compositionally biased region" description="Basic and acidic residues" evidence="1">
    <location>
        <begin position="1"/>
        <end position="33"/>
    </location>
</feature>
<organism evidence="2 3">
    <name type="scientific">Paralvinella palmiformis</name>
    <dbReference type="NCBI Taxonomy" id="53620"/>
    <lineage>
        <taxon>Eukaryota</taxon>
        <taxon>Metazoa</taxon>
        <taxon>Spiralia</taxon>
        <taxon>Lophotrochozoa</taxon>
        <taxon>Annelida</taxon>
        <taxon>Polychaeta</taxon>
        <taxon>Sedentaria</taxon>
        <taxon>Canalipalpata</taxon>
        <taxon>Terebellida</taxon>
        <taxon>Terebelliformia</taxon>
        <taxon>Alvinellidae</taxon>
        <taxon>Paralvinella</taxon>
    </lineage>
</organism>
<feature type="compositionally biased region" description="Polar residues" evidence="1">
    <location>
        <begin position="92"/>
        <end position="117"/>
    </location>
</feature>
<feature type="region of interest" description="Disordered" evidence="1">
    <location>
        <begin position="1"/>
        <end position="143"/>
    </location>
</feature>
<accession>A0AAD9JA64</accession>
<comment type="caution">
    <text evidence="2">The sequence shown here is derived from an EMBL/GenBank/DDBJ whole genome shotgun (WGS) entry which is preliminary data.</text>
</comment>